<reference evidence="4 5" key="1">
    <citation type="submission" date="2020-09" db="EMBL/GenBank/DDBJ databases">
        <title>Biosynthesis of the nuclear factor of activated T cells inhibitor NFAT-133 and its congeners in Streptomyces pactum.</title>
        <authorList>
            <person name="Zhou W."/>
            <person name="Posri P."/>
            <person name="Abugrain M.E."/>
            <person name="Weisberg A.J."/>
            <person name="Chang J.H."/>
            <person name="Mahmud T."/>
        </authorList>
    </citation>
    <scope>NUCLEOTIDE SEQUENCE [LARGE SCALE GENOMIC DNA]</scope>
    <source>
        <strain evidence="4 5">ATCC 27456</strain>
    </source>
</reference>
<dbReference type="InterPro" id="IPR050832">
    <property type="entry name" value="Bact_Acetyltransf"/>
</dbReference>
<gene>
    <name evidence="4" type="ORF">IHE55_25305</name>
</gene>
<feature type="domain" description="N-acetyltransferase" evidence="3">
    <location>
        <begin position="1"/>
        <end position="128"/>
    </location>
</feature>
<protein>
    <submittedName>
        <fullName evidence="4">GNAT family N-acetyltransferase</fullName>
    </submittedName>
</protein>
<evidence type="ECO:0000313" key="4">
    <source>
        <dbReference type="EMBL" id="MBH5337916.1"/>
    </source>
</evidence>
<dbReference type="CDD" id="cd04301">
    <property type="entry name" value="NAT_SF"/>
    <property type="match status" value="2"/>
</dbReference>
<dbReference type="RefSeq" id="WP_197991140.1">
    <property type="nucleotide sequence ID" value="NZ_JACYXC010000001.1"/>
</dbReference>
<proteinExistence type="predicted"/>
<dbReference type="Proteomes" id="UP000807371">
    <property type="component" value="Unassembled WGS sequence"/>
</dbReference>
<sequence length="278" mass="29733">MTTTLRPAEAERTTADGVRSRRYDICVNSRPVGSVELGTHPRFGPEAGRITGLTIDPPDRRRGRATVAALAAEEVLRGWGCRRVEIAVPAEAEGALALATTLGYRERGRNMLKRLDGAPALPDGSTTRPIGEAEYPGWLARERAEFLASLVRGGIPEEVAAARADGDYRSLLPDGPATSGAVLRTLTHRGTDVGTIWIATESVPAGGGDAYVFSVEVAEEYRGRGHGRTLMLVAERESLAAGAHTLGLHVFADNPPALRLYESLGYEVTQRNLSKPLA</sequence>
<dbReference type="InterPro" id="IPR016181">
    <property type="entry name" value="Acyl_CoA_acyltransferase"/>
</dbReference>
<dbReference type="SUPFAM" id="SSF55729">
    <property type="entry name" value="Acyl-CoA N-acyltransferases (Nat)"/>
    <property type="match status" value="2"/>
</dbReference>
<evidence type="ECO:0000259" key="3">
    <source>
        <dbReference type="PROSITE" id="PS51186"/>
    </source>
</evidence>
<dbReference type="PANTHER" id="PTHR43877">
    <property type="entry name" value="AMINOALKYLPHOSPHONATE N-ACETYLTRANSFERASE-RELATED-RELATED"/>
    <property type="match status" value="1"/>
</dbReference>
<name>A0ABS0NRT5_9ACTN</name>
<dbReference type="Gene3D" id="3.40.630.30">
    <property type="match status" value="2"/>
</dbReference>
<dbReference type="InterPro" id="IPR000182">
    <property type="entry name" value="GNAT_dom"/>
</dbReference>
<keyword evidence="2" id="KW-0012">Acyltransferase</keyword>
<dbReference type="EMBL" id="JACYXC010000001">
    <property type="protein sequence ID" value="MBH5337916.1"/>
    <property type="molecule type" value="Genomic_DNA"/>
</dbReference>
<dbReference type="PANTHER" id="PTHR43877:SF2">
    <property type="entry name" value="AMINOALKYLPHOSPHONATE N-ACETYLTRANSFERASE-RELATED"/>
    <property type="match status" value="1"/>
</dbReference>
<organism evidence="4 5">
    <name type="scientific">Streptomyces pactum</name>
    <dbReference type="NCBI Taxonomy" id="68249"/>
    <lineage>
        <taxon>Bacteria</taxon>
        <taxon>Bacillati</taxon>
        <taxon>Actinomycetota</taxon>
        <taxon>Actinomycetes</taxon>
        <taxon>Kitasatosporales</taxon>
        <taxon>Streptomycetaceae</taxon>
        <taxon>Streptomyces</taxon>
    </lineage>
</organism>
<dbReference type="Pfam" id="PF00583">
    <property type="entry name" value="Acetyltransf_1"/>
    <property type="match status" value="2"/>
</dbReference>
<evidence type="ECO:0000313" key="5">
    <source>
        <dbReference type="Proteomes" id="UP000807371"/>
    </source>
</evidence>
<dbReference type="PROSITE" id="PS51186">
    <property type="entry name" value="GNAT"/>
    <property type="match status" value="2"/>
</dbReference>
<keyword evidence="5" id="KW-1185">Reference proteome</keyword>
<feature type="domain" description="N-acetyltransferase" evidence="3">
    <location>
        <begin position="125"/>
        <end position="278"/>
    </location>
</feature>
<evidence type="ECO:0000256" key="1">
    <source>
        <dbReference type="ARBA" id="ARBA00022679"/>
    </source>
</evidence>
<evidence type="ECO:0000256" key="2">
    <source>
        <dbReference type="ARBA" id="ARBA00023315"/>
    </source>
</evidence>
<accession>A0ABS0NRT5</accession>
<comment type="caution">
    <text evidence="4">The sequence shown here is derived from an EMBL/GenBank/DDBJ whole genome shotgun (WGS) entry which is preliminary data.</text>
</comment>
<keyword evidence="1" id="KW-0808">Transferase</keyword>